<name>A0A9P3H9H8_9FUNG</name>
<evidence type="ECO:0000313" key="1">
    <source>
        <dbReference type="EMBL" id="GJJ72328.1"/>
    </source>
</evidence>
<dbReference type="AlphaFoldDB" id="A0A9P3H9H8"/>
<comment type="caution">
    <text evidence="1">The sequence shown here is derived from an EMBL/GenBank/DDBJ whole genome shotgun (WGS) entry which is preliminary data.</text>
</comment>
<dbReference type="Proteomes" id="UP000827284">
    <property type="component" value="Unassembled WGS sequence"/>
</dbReference>
<dbReference type="SUPFAM" id="SSF52047">
    <property type="entry name" value="RNI-like"/>
    <property type="match status" value="1"/>
</dbReference>
<protein>
    <recommendedName>
        <fullName evidence="3">F-box domain-containing protein</fullName>
    </recommendedName>
</protein>
<accession>A0A9P3H9H8</accession>
<gene>
    <name evidence="1" type="ORF">EMPS_04685</name>
</gene>
<dbReference type="InterPro" id="IPR032675">
    <property type="entry name" value="LRR_dom_sf"/>
</dbReference>
<reference evidence="1" key="2">
    <citation type="journal article" date="2022" name="Microbiol. Resour. Announc.">
        <title>Whole-Genome Sequence of Entomortierella parvispora E1425, a Mucoromycotan Fungus Associated with Burkholderiaceae-Related Endosymbiotic Bacteria.</title>
        <authorList>
            <person name="Herlambang A."/>
            <person name="Guo Y."/>
            <person name="Takashima Y."/>
            <person name="Narisawa K."/>
            <person name="Ohta H."/>
            <person name="Nishizawa T."/>
        </authorList>
    </citation>
    <scope>NUCLEOTIDE SEQUENCE</scope>
    <source>
        <strain evidence="1">E1425</strain>
    </source>
</reference>
<dbReference type="Gene3D" id="3.80.10.10">
    <property type="entry name" value="Ribonuclease Inhibitor"/>
    <property type="match status" value="1"/>
</dbReference>
<evidence type="ECO:0000313" key="2">
    <source>
        <dbReference type="Proteomes" id="UP000827284"/>
    </source>
</evidence>
<reference evidence="1" key="1">
    <citation type="submission" date="2021-11" db="EMBL/GenBank/DDBJ databases">
        <authorList>
            <person name="Herlambang A."/>
            <person name="Guo Y."/>
            <person name="Takashima Y."/>
            <person name="Nishizawa T."/>
        </authorList>
    </citation>
    <scope>NUCLEOTIDE SEQUENCE</scope>
    <source>
        <strain evidence="1">E1425</strain>
    </source>
</reference>
<sequence length="390" mass="45302">MDFLMQAPKSLQCLRIENNTSTELLDALVFFEHLEELHLSLQNCTPPKWVDLYEPLWSRLRVLSMNLIDADQDDDSLANTASMERLRQAGPTRLTELNLNLSVNYEISSFYPFLVELMLKSPNLVRLGWTFRLCSFPVTPKETFANALRSRQMCKQIEYLDFRGDFLDHTDLEVMLETTTGLKGLQLDCYSFDERSWAILKGNFPRCLETLTYLDVRGCSVPAEMAIEMLFTFMNLETFMAVGIKDTDIERARVSQGPWVCRRLTRLQLGVIPAADGTVPHFLAQVALLDRLEIWSLDFYFQRRDSYDIGRHRPGDRNIELSLETGLDTLKNLRNLKVFEGSVVAYKKIHWQEAEVQWVLKHWVSLETIRNVSIERGDWAALKKQYITKR</sequence>
<evidence type="ECO:0008006" key="3">
    <source>
        <dbReference type="Google" id="ProtNLM"/>
    </source>
</evidence>
<dbReference type="EMBL" id="BQFW01000006">
    <property type="protein sequence ID" value="GJJ72328.1"/>
    <property type="molecule type" value="Genomic_DNA"/>
</dbReference>
<dbReference type="OrthoDB" id="2445980at2759"/>
<keyword evidence="2" id="KW-1185">Reference proteome</keyword>
<organism evidence="1 2">
    <name type="scientific">Entomortierella parvispora</name>
    <dbReference type="NCBI Taxonomy" id="205924"/>
    <lineage>
        <taxon>Eukaryota</taxon>
        <taxon>Fungi</taxon>
        <taxon>Fungi incertae sedis</taxon>
        <taxon>Mucoromycota</taxon>
        <taxon>Mortierellomycotina</taxon>
        <taxon>Mortierellomycetes</taxon>
        <taxon>Mortierellales</taxon>
        <taxon>Mortierellaceae</taxon>
        <taxon>Entomortierella</taxon>
    </lineage>
</organism>
<proteinExistence type="predicted"/>